<dbReference type="Pfam" id="PF07859">
    <property type="entry name" value="Abhydrolase_3"/>
    <property type="match status" value="1"/>
</dbReference>
<keyword evidence="1" id="KW-0378">Hydrolase</keyword>
<feature type="domain" description="Alpha/beta hydrolase fold-3" evidence="2">
    <location>
        <begin position="105"/>
        <end position="304"/>
    </location>
</feature>
<dbReference type="Proteomes" id="UP000002411">
    <property type="component" value="Chromosome"/>
</dbReference>
<evidence type="ECO:0000256" key="1">
    <source>
        <dbReference type="ARBA" id="ARBA00022801"/>
    </source>
</evidence>
<dbReference type="InterPro" id="IPR050300">
    <property type="entry name" value="GDXG_lipolytic_enzyme"/>
</dbReference>
<dbReference type="AlphaFoldDB" id="A5N0E8"/>
<gene>
    <name evidence="3" type="ordered locus">CKL_2582</name>
</gene>
<protein>
    <submittedName>
        <fullName evidence="3">Predicted esterase</fullName>
    </submittedName>
</protein>
<dbReference type="STRING" id="431943.CKL_2582"/>
<dbReference type="InterPro" id="IPR029058">
    <property type="entry name" value="AB_hydrolase_fold"/>
</dbReference>
<dbReference type="HOGENOM" id="CLU_012494_13_4_9"/>
<dbReference type="InterPro" id="IPR013094">
    <property type="entry name" value="AB_hydrolase_3"/>
</dbReference>
<dbReference type="SUPFAM" id="SSF53474">
    <property type="entry name" value="alpha/beta-Hydrolases"/>
    <property type="match status" value="1"/>
</dbReference>
<dbReference type="PANTHER" id="PTHR48081">
    <property type="entry name" value="AB HYDROLASE SUPERFAMILY PROTEIN C4A8.06C"/>
    <property type="match status" value="1"/>
</dbReference>
<name>A5N0E8_CLOK5</name>
<dbReference type="RefSeq" id="WP_012102924.1">
    <property type="nucleotide sequence ID" value="NC_009706.1"/>
</dbReference>
<dbReference type="KEGG" id="ckl:CKL_2582"/>
<organism evidence="3 4">
    <name type="scientific">Clostridium kluyveri (strain ATCC 8527 / DSM 555 / NBRC 12016 / NCIMB 10680 / K1)</name>
    <dbReference type="NCBI Taxonomy" id="431943"/>
    <lineage>
        <taxon>Bacteria</taxon>
        <taxon>Bacillati</taxon>
        <taxon>Bacillota</taxon>
        <taxon>Clostridia</taxon>
        <taxon>Eubacteriales</taxon>
        <taxon>Clostridiaceae</taxon>
        <taxon>Clostridium</taxon>
    </lineage>
</organism>
<evidence type="ECO:0000313" key="4">
    <source>
        <dbReference type="Proteomes" id="UP000002411"/>
    </source>
</evidence>
<dbReference type="Gene3D" id="3.40.50.1820">
    <property type="entry name" value="alpha/beta hydrolase"/>
    <property type="match status" value="1"/>
</dbReference>
<dbReference type="PANTHER" id="PTHR48081:SF8">
    <property type="entry name" value="ALPHA_BETA HYDROLASE FOLD-3 DOMAIN-CONTAINING PROTEIN-RELATED"/>
    <property type="match status" value="1"/>
</dbReference>
<proteinExistence type="predicted"/>
<keyword evidence="4" id="KW-1185">Reference proteome</keyword>
<evidence type="ECO:0000259" key="2">
    <source>
        <dbReference type="Pfam" id="PF07859"/>
    </source>
</evidence>
<dbReference type="eggNOG" id="COG0657">
    <property type="taxonomic scope" value="Bacteria"/>
</dbReference>
<dbReference type="EMBL" id="CP000673">
    <property type="protein sequence ID" value="EDK34594.1"/>
    <property type="molecule type" value="Genomic_DNA"/>
</dbReference>
<dbReference type="GO" id="GO:0016787">
    <property type="term" value="F:hydrolase activity"/>
    <property type="evidence" value="ECO:0007669"/>
    <property type="project" value="UniProtKB-KW"/>
</dbReference>
<reference evidence="3 4" key="1">
    <citation type="journal article" date="2008" name="Proc. Natl. Acad. Sci. U.S.A.">
        <title>The genome of Clostridium kluyveri, a strict anaerobe with unique metabolic features.</title>
        <authorList>
            <person name="Seedorf H."/>
            <person name="Fricke W.F."/>
            <person name="Veith B."/>
            <person name="Brueggemann H."/>
            <person name="Liesegang H."/>
            <person name="Strittmatter A."/>
            <person name="Miethke M."/>
            <person name="Buckel W."/>
            <person name="Hinderberger J."/>
            <person name="Li F."/>
            <person name="Hagemeier C."/>
            <person name="Thauer R.K."/>
            <person name="Gottschalk G."/>
        </authorList>
    </citation>
    <scope>NUCLEOTIDE SEQUENCE [LARGE SCALE GENOMIC DNA]</scope>
    <source>
        <strain evidence="4">ATCC 8527 / DSM 555 / NCIMB 10680</strain>
    </source>
</reference>
<accession>A5N0E8</accession>
<evidence type="ECO:0000313" key="3">
    <source>
        <dbReference type="EMBL" id="EDK34594.1"/>
    </source>
</evidence>
<sequence length="326" mass="36979">MKRVWKKILILLGVIVVLMLGLTVYSHVRYDRSVSSTIVKRILWTMKDVKTTKQAETELLKKKKAGEKPYRIDSGMKFDVPLNKSDFMGMDCYSLNEKKNTGTVILYIHGGGYVNQPLIQHWQMLNKVAKTTNAKIVVPIYPLAPFATYKESYHLLDALYRSLLSDKKTRKVVLMGDSAGEGLALGLSETFKEKNISQPDALVLLSPWVDVTMSNPDIEKYQDIDPMLDRKSLIVYGKYWAADSEPKNYQVSPLYGDLSGLKNVTIFVGTREQFYPDIMKLDHKLKEAGVKTTLYKGIGQNHVYPCIPTSEGRNAVKTIETLIQKF</sequence>